<dbReference type="PANTHER" id="PTHR30466">
    <property type="entry name" value="FLAVIN REDUCTASE"/>
    <property type="match status" value="1"/>
</dbReference>
<organism evidence="3 4">
    <name type="scientific">Nostocoides vanveenii</name>
    <dbReference type="NCBI Taxonomy" id="330835"/>
    <lineage>
        <taxon>Bacteria</taxon>
        <taxon>Bacillati</taxon>
        <taxon>Actinomycetota</taxon>
        <taxon>Actinomycetes</taxon>
        <taxon>Micrococcales</taxon>
        <taxon>Intrasporangiaceae</taxon>
        <taxon>Nostocoides</taxon>
    </lineage>
</organism>
<dbReference type="Gene3D" id="2.30.110.10">
    <property type="entry name" value="Electron Transport, Fmn-binding Protein, Chain A"/>
    <property type="match status" value="1"/>
</dbReference>
<protein>
    <submittedName>
        <fullName evidence="3">Flavin reductase family protein</fullName>
    </submittedName>
</protein>
<accession>A0ABP4W7B1</accession>
<keyword evidence="4" id="KW-1185">Reference proteome</keyword>
<proteinExistence type="predicted"/>
<evidence type="ECO:0000313" key="3">
    <source>
        <dbReference type="EMBL" id="GAA1748382.1"/>
    </source>
</evidence>
<gene>
    <name evidence="3" type="ORF">GCM10009810_06170</name>
</gene>
<reference evidence="4" key="1">
    <citation type="journal article" date="2019" name="Int. J. Syst. Evol. Microbiol.">
        <title>The Global Catalogue of Microorganisms (GCM) 10K type strain sequencing project: providing services to taxonomists for standard genome sequencing and annotation.</title>
        <authorList>
            <consortium name="The Broad Institute Genomics Platform"/>
            <consortium name="The Broad Institute Genome Sequencing Center for Infectious Disease"/>
            <person name="Wu L."/>
            <person name="Ma J."/>
        </authorList>
    </citation>
    <scope>NUCLEOTIDE SEQUENCE [LARGE SCALE GENOMIC DNA]</scope>
    <source>
        <strain evidence="4">JCM 15591</strain>
    </source>
</reference>
<dbReference type="InterPro" id="IPR012349">
    <property type="entry name" value="Split_barrel_FMN-bd"/>
</dbReference>
<dbReference type="Proteomes" id="UP001501475">
    <property type="component" value="Unassembled WGS sequence"/>
</dbReference>
<name>A0ABP4W7B1_9MICO</name>
<evidence type="ECO:0000313" key="4">
    <source>
        <dbReference type="Proteomes" id="UP001501475"/>
    </source>
</evidence>
<feature type="domain" description="Flavin reductase like" evidence="2">
    <location>
        <begin position="23"/>
        <end position="170"/>
    </location>
</feature>
<dbReference type="SUPFAM" id="SSF50475">
    <property type="entry name" value="FMN-binding split barrel"/>
    <property type="match status" value="1"/>
</dbReference>
<dbReference type="InterPro" id="IPR050268">
    <property type="entry name" value="NADH-dep_flavin_reductase"/>
</dbReference>
<dbReference type="InterPro" id="IPR002563">
    <property type="entry name" value="Flavin_Rdtase-like_dom"/>
</dbReference>
<sequence length="172" mass="17928">MSDEQQPGANGIPVDAWTFRAALGRLAGGVTIVSTIADGRDHAMTANAVTSVSLEPPLVLVCVETASRFHEAVLDAGVWGVSILGKSQRPAAQWLSTPGRPLVGQLDQIPHTRGASGVVMITGSLATLECETYAVHPAGDHSIVLGRVTALTLADEPEAALVYYRSQFGSLA</sequence>
<dbReference type="SMART" id="SM00903">
    <property type="entry name" value="Flavin_Reduct"/>
    <property type="match status" value="1"/>
</dbReference>
<evidence type="ECO:0000256" key="1">
    <source>
        <dbReference type="ARBA" id="ARBA00023002"/>
    </source>
</evidence>
<evidence type="ECO:0000259" key="2">
    <source>
        <dbReference type="SMART" id="SM00903"/>
    </source>
</evidence>
<dbReference type="PANTHER" id="PTHR30466:SF1">
    <property type="entry name" value="FMN REDUCTASE (NADH) RUTF"/>
    <property type="match status" value="1"/>
</dbReference>
<dbReference type="EMBL" id="BAAAPN010000017">
    <property type="protein sequence ID" value="GAA1748382.1"/>
    <property type="molecule type" value="Genomic_DNA"/>
</dbReference>
<dbReference type="Pfam" id="PF01613">
    <property type="entry name" value="Flavin_Reduct"/>
    <property type="match status" value="1"/>
</dbReference>
<dbReference type="RefSeq" id="WP_344061947.1">
    <property type="nucleotide sequence ID" value="NZ_BAAAPN010000017.1"/>
</dbReference>
<keyword evidence="1" id="KW-0560">Oxidoreductase</keyword>
<comment type="caution">
    <text evidence="3">The sequence shown here is derived from an EMBL/GenBank/DDBJ whole genome shotgun (WGS) entry which is preliminary data.</text>
</comment>